<dbReference type="Proteomes" id="UP000530186">
    <property type="component" value="Unassembled WGS sequence"/>
</dbReference>
<evidence type="ECO:0000313" key="3">
    <source>
        <dbReference type="EMBL" id="MBA0015718.1"/>
    </source>
</evidence>
<organism evidence="3 4">
    <name type="scientific">Pseudolactococcus laudensis</name>
    <dbReference type="NCBI Taxonomy" id="1494461"/>
    <lineage>
        <taxon>Bacteria</taxon>
        <taxon>Bacillati</taxon>
        <taxon>Bacillota</taxon>
        <taxon>Bacilli</taxon>
        <taxon>Lactobacillales</taxon>
        <taxon>Streptococcaceae</taxon>
        <taxon>Pseudolactococcus</taxon>
    </lineage>
</organism>
<feature type="domain" description="Transposase DDE" evidence="2">
    <location>
        <begin position="322"/>
        <end position="441"/>
    </location>
</feature>
<accession>A0A7V8SIX1</accession>
<dbReference type="InterPro" id="IPR008490">
    <property type="entry name" value="Transposase_InsH_N"/>
</dbReference>
<proteinExistence type="predicted"/>
<dbReference type="InterPro" id="IPR047629">
    <property type="entry name" value="IS1182_transpos"/>
</dbReference>
<gene>
    <name evidence="3" type="ORF">HZR21_00910</name>
</gene>
<evidence type="ECO:0000259" key="1">
    <source>
        <dbReference type="Pfam" id="PF05598"/>
    </source>
</evidence>
<comment type="caution">
    <text evidence="3">The sequence shown here is derived from an EMBL/GenBank/DDBJ whole genome shotgun (WGS) entry which is preliminary data.</text>
</comment>
<dbReference type="InterPro" id="IPR025668">
    <property type="entry name" value="Tnp_DDE_dom"/>
</dbReference>
<dbReference type="EMBL" id="JACBNY010000001">
    <property type="protein sequence ID" value="MBA0015718.1"/>
    <property type="molecule type" value="Genomic_DNA"/>
</dbReference>
<dbReference type="NCBIfam" id="NF033551">
    <property type="entry name" value="transpos_IS1182"/>
    <property type="match status" value="1"/>
</dbReference>
<dbReference type="GeneID" id="303194065"/>
<reference evidence="3 4" key="1">
    <citation type="submission" date="2020-07" db="EMBL/GenBank/DDBJ databases">
        <authorList>
            <person name="Hilgarth M."/>
            <person name="Werum V."/>
            <person name="Vogel R.F."/>
        </authorList>
    </citation>
    <scope>NUCLEOTIDE SEQUENCE [LARGE SCALE GENOMIC DNA]</scope>
    <source>
        <strain evidence="3 4">DSM 28961</strain>
    </source>
</reference>
<keyword evidence="4" id="KW-1185">Reference proteome</keyword>
<evidence type="ECO:0000259" key="2">
    <source>
        <dbReference type="Pfam" id="PF13751"/>
    </source>
</evidence>
<dbReference type="PANTHER" id="PTHR33408:SF2">
    <property type="entry name" value="TRANSPOSASE DDE DOMAIN-CONTAINING PROTEIN"/>
    <property type="match status" value="1"/>
</dbReference>
<name>A0A7V8SIX1_9LACT</name>
<feature type="domain" description="Transposase InsH N-terminal" evidence="1">
    <location>
        <begin position="17"/>
        <end position="114"/>
    </location>
</feature>
<evidence type="ECO:0000313" key="4">
    <source>
        <dbReference type="Proteomes" id="UP000530186"/>
    </source>
</evidence>
<dbReference type="PANTHER" id="PTHR33408">
    <property type="entry name" value="TRANSPOSASE"/>
    <property type="match status" value="1"/>
</dbReference>
<dbReference type="AlphaFoldDB" id="A0A7V8SIX1"/>
<dbReference type="Pfam" id="PF13751">
    <property type="entry name" value="DDE_Tnp_1_6"/>
    <property type="match status" value="1"/>
</dbReference>
<dbReference type="RefSeq" id="WP_180745609.1">
    <property type="nucleotide sequence ID" value="NZ_JACBNY010000001.1"/>
</dbReference>
<dbReference type="Pfam" id="PF05598">
    <property type="entry name" value="DUF772"/>
    <property type="match status" value="1"/>
</dbReference>
<sequence>MFHKQTMIGRGQMGFYSLEDLVPQDHLLRHIDQYVDFDFIYDLVVDKYSLEHGRPSLDPVMLIKIPIIQYLFGIQSMRQTIKEIEVNMAYRWFLGLDFQDDVPHFTTFGKNYSRRFKDTDLFEQIFYHILDQAFAAKLVEPKLIYLDGTHIKAHANRNKFVNQEVAVEALIYQESLEKEIDEVRAKVEKKPFKKSEEKIVKNNKVSTTDSDSGWFHKGEHKEVFAYSAQVACDTNGWVLGYTADRGNLHDSRTFFDLYAKLIQKFPEIDTVVADAGYKTPAIAKKLIDDGRTGLFPYTRPRGKKGLFRKQDYSYDYLSNTYICPNGKQLIYKTTRRDGYQEYRTTKTNCITCPLLTQCTLSQTKQKTVFRHIWQLYLDKIEQNRLTTWGKVTYNRRKETIERLFGTAKEHHNLRYTHENGRDKMHMKLGLTFACLNMKKMAKIMANRDRGRAFISHFQMIFKVMNYQKAQFA</sequence>
<protein>
    <submittedName>
        <fullName evidence="3">IS1182 family transposase</fullName>
    </submittedName>
</protein>